<evidence type="ECO:0000313" key="9">
    <source>
        <dbReference type="EMBL" id="NYF80282.1"/>
    </source>
</evidence>
<feature type="transmembrane region" description="Helical" evidence="7">
    <location>
        <begin position="83"/>
        <end position="103"/>
    </location>
</feature>
<keyword evidence="4 7" id="KW-0812">Transmembrane</keyword>
<feature type="transmembrane region" description="Helical" evidence="7">
    <location>
        <begin position="186"/>
        <end position="208"/>
    </location>
</feature>
<dbReference type="GO" id="GO:0016020">
    <property type="term" value="C:membrane"/>
    <property type="evidence" value="ECO:0007669"/>
    <property type="project" value="UniProtKB-SubCell"/>
</dbReference>
<sequence length="566" mass="60509">MVATSVNTARYGRFLLFIAGLGGLLYGIDVGIIAAALLYLGKTINLSVQQTSVLVAAVLGGGMFSSLVAGVLADWIGRKKMMILSGLLFVVSVALIVLSHGFVPLFLGRLLQGISAGVIAVVVPLYLAECLGAEVRGRGTTIFQLMLTFGIVIAALTGFYYTGQAEAAIKAAAGNATLIHAAQDHAWRAMFLSVIYPGLIFFGGSFFLSETPRWLFRKGKKAEALASLRRSTPEEQAQLQMREMEALASDTKEKAASGERGSLLKRKYVFPFVLACFILSFNQTTGINSVLGFLVIILKQAGMSVQHATQGDVAVKLLNFIMTLAAIGFVDKKGRRFLLRTGTAGIVIAMLTGSFLFYRFESSRIDVAPRVQAAVQSNALSFPVNAATLGPAMEGHAMALTVVYNSGSSDGDMVDTVRNDDPNPVVTLAATNGKPLIIKQATYAPVPAEQTGWLITACLGLFIASYAFGPGVVVWLVLSELMPTRIRSVGMGIGLLLNQGVSTLIAAVFLPVVGRYGYYAMFLFWAVCTAIYFLTASFFLPETKGKTLEEIEAFFDSNASKSPELA</sequence>
<evidence type="ECO:0000256" key="1">
    <source>
        <dbReference type="ARBA" id="ARBA00004141"/>
    </source>
</evidence>
<feature type="transmembrane region" description="Helical" evidence="7">
    <location>
        <begin position="516"/>
        <end position="540"/>
    </location>
</feature>
<dbReference type="PROSITE" id="PS50850">
    <property type="entry name" value="MFS"/>
    <property type="match status" value="1"/>
</dbReference>
<dbReference type="PROSITE" id="PS00217">
    <property type="entry name" value="SUGAR_TRANSPORT_2"/>
    <property type="match status" value="1"/>
</dbReference>
<feature type="domain" description="Major facilitator superfamily (MFS) profile" evidence="8">
    <location>
        <begin position="15"/>
        <end position="544"/>
    </location>
</feature>
<dbReference type="GO" id="GO:0022857">
    <property type="term" value="F:transmembrane transporter activity"/>
    <property type="evidence" value="ECO:0007669"/>
    <property type="project" value="InterPro"/>
</dbReference>
<keyword evidence="3" id="KW-0813">Transport</keyword>
<gene>
    <name evidence="9" type="ORF">HDF17_002602</name>
</gene>
<comment type="subcellular location">
    <subcellularLocation>
        <location evidence="1">Membrane</location>
        <topology evidence="1">Multi-pass membrane protein</topology>
    </subcellularLocation>
</comment>
<comment type="caution">
    <text evidence="9">The sequence shown here is derived from an EMBL/GenBank/DDBJ whole genome shotgun (WGS) entry which is preliminary data.</text>
</comment>
<dbReference type="InterPro" id="IPR005828">
    <property type="entry name" value="MFS_sugar_transport-like"/>
</dbReference>
<reference evidence="9 10" key="1">
    <citation type="submission" date="2020-07" db="EMBL/GenBank/DDBJ databases">
        <title>Genomic Encyclopedia of Type Strains, Phase IV (KMG-V): Genome sequencing to study the core and pangenomes of soil and plant-associated prokaryotes.</title>
        <authorList>
            <person name="Whitman W."/>
        </authorList>
    </citation>
    <scope>NUCLEOTIDE SEQUENCE [LARGE SCALE GENOMIC DNA]</scope>
    <source>
        <strain evidence="9 10">X4EP2</strain>
    </source>
</reference>
<dbReference type="InterPro" id="IPR036259">
    <property type="entry name" value="MFS_trans_sf"/>
</dbReference>
<dbReference type="EMBL" id="JACCCW010000002">
    <property type="protein sequence ID" value="NYF80282.1"/>
    <property type="molecule type" value="Genomic_DNA"/>
</dbReference>
<dbReference type="PROSITE" id="PS00216">
    <property type="entry name" value="SUGAR_TRANSPORT_1"/>
    <property type="match status" value="1"/>
</dbReference>
<dbReference type="InterPro" id="IPR005829">
    <property type="entry name" value="Sugar_transporter_CS"/>
</dbReference>
<evidence type="ECO:0000256" key="3">
    <source>
        <dbReference type="ARBA" id="ARBA00022448"/>
    </source>
</evidence>
<evidence type="ECO:0000313" key="10">
    <source>
        <dbReference type="Proteomes" id="UP000589520"/>
    </source>
</evidence>
<dbReference type="PANTHER" id="PTHR48020:SF12">
    <property type="entry name" value="PROTON MYO-INOSITOL COTRANSPORTER"/>
    <property type="match status" value="1"/>
</dbReference>
<evidence type="ECO:0000256" key="4">
    <source>
        <dbReference type="ARBA" id="ARBA00022692"/>
    </source>
</evidence>
<feature type="transmembrane region" description="Helical" evidence="7">
    <location>
        <begin position="313"/>
        <end position="330"/>
    </location>
</feature>
<dbReference type="InterPro" id="IPR050814">
    <property type="entry name" value="Myo-inositol_Transporter"/>
</dbReference>
<evidence type="ECO:0000259" key="8">
    <source>
        <dbReference type="PROSITE" id="PS50850"/>
    </source>
</evidence>
<dbReference type="InterPro" id="IPR003663">
    <property type="entry name" value="Sugar/inositol_transpt"/>
</dbReference>
<evidence type="ECO:0000256" key="6">
    <source>
        <dbReference type="ARBA" id="ARBA00023136"/>
    </source>
</evidence>
<feature type="transmembrane region" description="Helical" evidence="7">
    <location>
        <begin position="109"/>
        <end position="128"/>
    </location>
</feature>
<feature type="transmembrane region" description="Helical" evidence="7">
    <location>
        <begin position="140"/>
        <end position="161"/>
    </location>
</feature>
<accession>A0A7Y9PI70</accession>
<keyword evidence="5 7" id="KW-1133">Transmembrane helix</keyword>
<dbReference type="Gene3D" id="1.20.1250.20">
    <property type="entry name" value="MFS general substrate transporter like domains"/>
    <property type="match status" value="2"/>
</dbReference>
<evidence type="ECO:0000256" key="2">
    <source>
        <dbReference type="ARBA" id="ARBA00010992"/>
    </source>
</evidence>
<name>A0A7Y9PI70_9BACT</name>
<dbReference type="RefSeq" id="WP_179491563.1">
    <property type="nucleotide sequence ID" value="NZ_JACCCW010000002.1"/>
</dbReference>
<comment type="similarity">
    <text evidence="2">Belongs to the major facilitator superfamily. Sugar transporter (TC 2.A.1.1) family.</text>
</comment>
<evidence type="ECO:0000256" key="5">
    <source>
        <dbReference type="ARBA" id="ARBA00022989"/>
    </source>
</evidence>
<evidence type="ECO:0000256" key="7">
    <source>
        <dbReference type="SAM" id="Phobius"/>
    </source>
</evidence>
<dbReference type="SUPFAM" id="SSF103473">
    <property type="entry name" value="MFS general substrate transporter"/>
    <property type="match status" value="2"/>
</dbReference>
<proteinExistence type="inferred from homology"/>
<dbReference type="Proteomes" id="UP000589520">
    <property type="component" value="Unassembled WGS sequence"/>
</dbReference>
<feature type="transmembrane region" description="Helical" evidence="7">
    <location>
        <begin position="489"/>
        <end position="510"/>
    </location>
</feature>
<feature type="transmembrane region" description="Helical" evidence="7">
    <location>
        <begin position="337"/>
        <end position="358"/>
    </location>
</feature>
<dbReference type="PRINTS" id="PR00171">
    <property type="entry name" value="SUGRTRNSPORT"/>
</dbReference>
<keyword evidence="10" id="KW-1185">Reference proteome</keyword>
<organism evidence="9 10">
    <name type="scientific">Granulicella arctica</name>
    <dbReference type="NCBI Taxonomy" id="940613"/>
    <lineage>
        <taxon>Bacteria</taxon>
        <taxon>Pseudomonadati</taxon>
        <taxon>Acidobacteriota</taxon>
        <taxon>Terriglobia</taxon>
        <taxon>Terriglobales</taxon>
        <taxon>Acidobacteriaceae</taxon>
        <taxon>Granulicella</taxon>
    </lineage>
</organism>
<dbReference type="AlphaFoldDB" id="A0A7Y9PI70"/>
<feature type="transmembrane region" description="Helical" evidence="7">
    <location>
        <begin position="14"/>
        <end position="41"/>
    </location>
</feature>
<keyword evidence="6 7" id="KW-0472">Membrane</keyword>
<feature type="transmembrane region" description="Helical" evidence="7">
    <location>
        <begin position="268"/>
        <end position="298"/>
    </location>
</feature>
<feature type="transmembrane region" description="Helical" evidence="7">
    <location>
        <begin position="453"/>
        <end position="477"/>
    </location>
</feature>
<dbReference type="InterPro" id="IPR020846">
    <property type="entry name" value="MFS_dom"/>
</dbReference>
<dbReference type="PANTHER" id="PTHR48020">
    <property type="entry name" value="PROTON MYO-INOSITOL COTRANSPORTER"/>
    <property type="match status" value="1"/>
</dbReference>
<protein>
    <submittedName>
        <fullName evidence="9">MFS family permease</fullName>
    </submittedName>
</protein>
<dbReference type="Pfam" id="PF00083">
    <property type="entry name" value="Sugar_tr"/>
    <property type="match status" value="2"/>
</dbReference>
<feature type="transmembrane region" description="Helical" evidence="7">
    <location>
        <begin position="53"/>
        <end position="76"/>
    </location>
</feature>